<dbReference type="STRING" id="997350.HMPREF9129_0378"/>
<dbReference type="PANTHER" id="PTHR34220">
    <property type="entry name" value="SENSOR HISTIDINE KINASE YPDA"/>
    <property type="match status" value="1"/>
</dbReference>
<dbReference type="HOGENOM" id="CLU_1217008_0_0_9"/>
<dbReference type="Pfam" id="PF06580">
    <property type="entry name" value="His_kinase"/>
    <property type="match status" value="1"/>
</dbReference>
<evidence type="ECO:0000259" key="1">
    <source>
        <dbReference type="PROSITE" id="PS50978"/>
    </source>
</evidence>
<dbReference type="InterPro" id="IPR006635">
    <property type="entry name" value="NEAT_dom"/>
</dbReference>
<dbReference type="AlphaFoldDB" id="G4D1U8"/>
<dbReference type="PANTHER" id="PTHR34220:SF7">
    <property type="entry name" value="SENSOR HISTIDINE KINASE YPDA"/>
    <property type="match status" value="1"/>
</dbReference>
<dbReference type="Proteomes" id="UP000003422">
    <property type="component" value="Unassembled WGS sequence"/>
</dbReference>
<name>G4D1U8_9FIRM</name>
<dbReference type="InterPro" id="IPR010559">
    <property type="entry name" value="Sig_transdc_His_kin_internal"/>
</dbReference>
<feature type="domain" description="NEAT" evidence="1">
    <location>
        <begin position="136"/>
        <end position="227"/>
    </location>
</feature>
<organism evidence="2 3">
    <name type="scientific">Peptoniphilus indolicus ATCC 29427</name>
    <dbReference type="NCBI Taxonomy" id="997350"/>
    <lineage>
        <taxon>Bacteria</taxon>
        <taxon>Bacillati</taxon>
        <taxon>Bacillota</taxon>
        <taxon>Tissierellia</taxon>
        <taxon>Tissierellales</taxon>
        <taxon>Peptoniphilaceae</taxon>
        <taxon>Peptoniphilus</taxon>
    </lineage>
</organism>
<evidence type="ECO:0000313" key="2">
    <source>
        <dbReference type="EMBL" id="EGY80491.1"/>
    </source>
</evidence>
<dbReference type="InterPro" id="IPR050640">
    <property type="entry name" value="Bact_2-comp_sensor_kinase"/>
</dbReference>
<dbReference type="GO" id="GO:0016020">
    <property type="term" value="C:membrane"/>
    <property type="evidence" value="ECO:0007669"/>
    <property type="project" value="InterPro"/>
</dbReference>
<keyword evidence="3" id="KW-1185">Reference proteome</keyword>
<comment type="caution">
    <text evidence="2">The sequence shown here is derived from an EMBL/GenBank/DDBJ whole genome shotgun (WGS) entry which is preliminary data.</text>
</comment>
<feature type="non-terminal residue" evidence="2">
    <location>
        <position position="1"/>
    </location>
</feature>
<proteinExistence type="predicted"/>
<reference evidence="2 3" key="1">
    <citation type="submission" date="2011-06" db="EMBL/GenBank/DDBJ databases">
        <authorList>
            <person name="Muzny D."/>
            <person name="Qin X."/>
            <person name="Deng J."/>
            <person name="Jiang H."/>
            <person name="Liu Y."/>
            <person name="Qu J."/>
            <person name="Song X.-Z."/>
            <person name="Zhang L."/>
            <person name="Thornton R."/>
            <person name="Coyle M."/>
            <person name="Francisco L."/>
            <person name="Jackson L."/>
            <person name="Javaid M."/>
            <person name="Korchina V."/>
            <person name="Kovar C."/>
            <person name="Mata R."/>
            <person name="Mathew T."/>
            <person name="Ngo R."/>
            <person name="Nguyen L."/>
            <person name="Nguyen N."/>
            <person name="Okwuonu G."/>
            <person name="Ongeri F."/>
            <person name="Pham C."/>
            <person name="Simmons D."/>
            <person name="Wilczek-Boney K."/>
            <person name="Hale W."/>
            <person name="Jakkamsetti A."/>
            <person name="Pham P."/>
            <person name="Ruth R."/>
            <person name="San Lucas F."/>
            <person name="Warren J."/>
            <person name="Zhang J."/>
            <person name="Zhao Z."/>
            <person name="Zhou C."/>
            <person name="Zhu D."/>
            <person name="Lee S."/>
            <person name="Bess C."/>
            <person name="Blankenburg K."/>
            <person name="Forbes L."/>
            <person name="Fu Q."/>
            <person name="Gubbala S."/>
            <person name="Hirani K."/>
            <person name="Jayaseelan J.C."/>
            <person name="Lara F."/>
            <person name="Munidasa M."/>
            <person name="Palculict T."/>
            <person name="Patil S."/>
            <person name="Pu L.-L."/>
            <person name="Saada N."/>
            <person name="Tang L."/>
            <person name="Weissenberger G."/>
            <person name="Zhu Y."/>
            <person name="Hemphill L."/>
            <person name="Shang Y."/>
            <person name="Youmans B."/>
            <person name="Ayvaz T."/>
            <person name="Ross M."/>
            <person name="Santibanez J."/>
            <person name="Aqrawi P."/>
            <person name="Gross S."/>
            <person name="Joshi V."/>
            <person name="Fowler G."/>
            <person name="Nazareth L."/>
            <person name="Reid J."/>
            <person name="Worley K."/>
            <person name="Petrosino J."/>
            <person name="Highlander S."/>
            <person name="Gibbs R."/>
        </authorList>
    </citation>
    <scope>NUCLEOTIDE SEQUENCE [LARGE SCALE GENOMIC DNA]</scope>
    <source>
        <strain evidence="2 3">ATCC 29427</strain>
    </source>
</reference>
<dbReference type="PATRIC" id="fig|997350.3.peg.368"/>
<dbReference type="eggNOG" id="COG2972">
    <property type="taxonomic scope" value="Bacteria"/>
</dbReference>
<dbReference type="GO" id="GO:0000155">
    <property type="term" value="F:phosphorelay sensor kinase activity"/>
    <property type="evidence" value="ECO:0007669"/>
    <property type="project" value="InterPro"/>
</dbReference>
<dbReference type="RefSeq" id="WP_004819699.1">
    <property type="nucleotide sequence ID" value="NZ_JH165061.1"/>
</dbReference>
<sequence length="227" mass="26688">KNKSKIRELENKLEIMIKKNNEIDSKLKIVTNTVNKFFILKVIDSISNLLLIEDRTILSEYISYLNEYLNYALDDSPKTIYKTIKAIESYFEIRKIEYGERLNYRIEVNEEVQNFIMPYRILIPYMYKLSVIGLSLGNKNYNISLDINKDGEDIKIVIKDNRSINDDKNVVVNGERKDISILDEHLKYLNEKMIIEFGKQYSTNYSESSNGTTVCIKFPIQKLQDKL</sequence>
<protein>
    <recommendedName>
        <fullName evidence="1">NEAT domain-containing protein</fullName>
    </recommendedName>
</protein>
<evidence type="ECO:0000313" key="3">
    <source>
        <dbReference type="Proteomes" id="UP000003422"/>
    </source>
</evidence>
<dbReference type="PROSITE" id="PS50978">
    <property type="entry name" value="NEAT"/>
    <property type="match status" value="1"/>
</dbReference>
<gene>
    <name evidence="2" type="ORF">HMPREF9129_0378</name>
</gene>
<dbReference type="EMBL" id="AGBB01000029">
    <property type="protein sequence ID" value="EGY80491.1"/>
    <property type="molecule type" value="Genomic_DNA"/>
</dbReference>
<accession>G4D1U8</accession>